<evidence type="ECO:0000313" key="2">
    <source>
        <dbReference type="Proteomes" id="UP000011116"/>
    </source>
</evidence>
<dbReference type="Gene3D" id="2.80.10.50">
    <property type="match status" value="1"/>
</dbReference>
<dbReference type="PANTHER" id="PTHR31257">
    <property type="entry name" value="RICIN B-LIKE LECTIN EULS3"/>
    <property type="match status" value="1"/>
</dbReference>
<organism evidence="1 2">
    <name type="scientific">Hordeum vulgare subsp. vulgare</name>
    <name type="common">Domesticated barley</name>
    <dbReference type="NCBI Taxonomy" id="112509"/>
    <lineage>
        <taxon>Eukaryota</taxon>
        <taxon>Viridiplantae</taxon>
        <taxon>Streptophyta</taxon>
        <taxon>Embryophyta</taxon>
        <taxon>Tracheophyta</taxon>
        <taxon>Spermatophyta</taxon>
        <taxon>Magnoliopsida</taxon>
        <taxon>Liliopsida</taxon>
        <taxon>Poales</taxon>
        <taxon>Poaceae</taxon>
        <taxon>BOP clade</taxon>
        <taxon>Pooideae</taxon>
        <taxon>Triticodae</taxon>
        <taxon>Triticeae</taxon>
        <taxon>Hordeinae</taxon>
        <taxon>Hordeum</taxon>
    </lineage>
</organism>
<accession>A0A8I6YB87</accession>
<dbReference type="InterPro" id="IPR040249">
    <property type="entry name" value="Ricin_B-like_lectin_EULS3-like"/>
</dbReference>
<reference evidence="2" key="1">
    <citation type="journal article" date="2012" name="Nature">
        <title>A physical, genetic and functional sequence assembly of the barley genome.</title>
        <authorList>
            <consortium name="The International Barley Genome Sequencing Consortium"/>
            <person name="Mayer K.F."/>
            <person name="Waugh R."/>
            <person name="Brown J.W."/>
            <person name="Schulman A."/>
            <person name="Langridge P."/>
            <person name="Platzer M."/>
            <person name="Fincher G.B."/>
            <person name="Muehlbauer G.J."/>
            <person name="Sato K."/>
            <person name="Close T.J."/>
            <person name="Wise R.P."/>
            <person name="Stein N."/>
        </authorList>
    </citation>
    <scope>NUCLEOTIDE SEQUENCE [LARGE SCALE GENOMIC DNA]</scope>
    <source>
        <strain evidence="2">cv. Morex</strain>
    </source>
</reference>
<evidence type="ECO:0000313" key="1">
    <source>
        <dbReference type="EnsemblPlants" id="HORVU.MOREX.r3.7HG0649620.1"/>
    </source>
</evidence>
<dbReference type="SMR" id="A0A8I6YB87"/>
<protein>
    <submittedName>
        <fullName evidence="1">Uncharacterized protein</fullName>
    </submittedName>
</protein>
<name>A0A8I6YB87_HORVV</name>
<proteinExistence type="predicted"/>
<dbReference type="RefSeq" id="XP_044961891.1">
    <property type="nucleotide sequence ID" value="XM_045105956.1"/>
</dbReference>
<dbReference type="SUPFAM" id="SSF50370">
    <property type="entry name" value="Ricin B-like lectins"/>
    <property type="match status" value="1"/>
</dbReference>
<dbReference type="KEGG" id="hvg:123413010"/>
<dbReference type="EnsemblPlants" id="HORVU.MOREX.r3.7HG0649620.1">
    <property type="protein sequence ID" value="HORVU.MOREX.r3.7HG0649620.1"/>
    <property type="gene ID" value="HORVU.MOREX.r3.7HG0649620"/>
</dbReference>
<dbReference type="Proteomes" id="UP000011116">
    <property type="component" value="Chromosome 7H"/>
</dbReference>
<gene>
    <name evidence="1" type="primary">LOC123413010</name>
</gene>
<reference evidence="1" key="2">
    <citation type="submission" date="2020-10" db="EMBL/GenBank/DDBJ databases">
        <authorList>
            <person name="Scholz U."/>
            <person name="Mascher M."/>
            <person name="Fiebig A."/>
        </authorList>
    </citation>
    <scope>NUCLEOTIDE SEQUENCE [LARGE SCALE GENOMIC DNA]</scope>
    <source>
        <strain evidence="1">cv. Morex</strain>
    </source>
</reference>
<dbReference type="AlphaFoldDB" id="A0A8I6YB87"/>
<keyword evidence="2" id="KW-1185">Reference proteome</keyword>
<dbReference type="Gramene" id="HORVU.MOREX.r2.7HG0539270.1">
    <property type="protein sequence ID" value="HORVU.MOREX.r2.7HG0539270.1"/>
    <property type="gene ID" value="HORVU.MOREX.r2.7HG0539270"/>
</dbReference>
<dbReference type="OrthoDB" id="681719at2759"/>
<dbReference type="OMA" id="WIRDYSA"/>
<reference evidence="1" key="3">
    <citation type="submission" date="2022-01" db="UniProtKB">
        <authorList>
            <consortium name="EnsemblPlants"/>
        </authorList>
    </citation>
    <scope>IDENTIFICATION</scope>
    <source>
        <strain evidence="1">subsp. vulgare</strain>
    </source>
</reference>
<sequence>MEKEQPLRIFCRNSTLNAAVRGHKVKLVLANPSDKSQHWIRDYSAVGHLTDDNGSRAFALVNITTGQAMVNVAGAGEVRLAPYSSHVAVELSKLWTMGEKGRDGFAEVKVLQDVDYTLNGINGNVKEGTVVGTYTSEQTDNALWKIVPVNEE</sequence>
<dbReference type="InterPro" id="IPR035992">
    <property type="entry name" value="Ricin_B-like_lectins"/>
</dbReference>
<dbReference type="GeneID" id="123413010"/>
<dbReference type="Gramene" id="HORVU.MOREX.r3.7HG0649620.1">
    <property type="protein sequence ID" value="HORVU.MOREX.r3.7HG0649620.1"/>
    <property type="gene ID" value="HORVU.MOREX.r3.7HG0649620"/>
</dbReference>
<dbReference type="PANTHER" id="PTHR31257:SF5">
    <property type="entry name" value="ALPHA-GALACTOSIDASE"/>
    <property type="match status" value="1"/>
</dbReference>